<evidence type="ECO:0000313" key="11">
    <source>
        <dbReference type="Proteomes" id="UP000671879"/>
    </source>
</evidence>
<keyword evidence="4" id="KW-0456">Lyase</keyword>
<dbReference type="EC" id="4.1.1.17" evidence="6"/>
<keyword evidence="11" id="KW-1185">Reference proteome</keyword>
<dbReference type="FunFam" id="3.20.20.10:FF:000008">
    <property type="entry name" value="Ornithine decarboxylase"/>
    <property type="match status" value="1"/>
</dbReference>
<dbReference type="InterPro" id="IPR029066">
    <property type="entry name" value="PLP-binding_barrel"/>
</dbReference>
<evidence type="ECO:0000256" key="1">
    <source>
        <dbReference type="ARBA" id="ARBA00001933"/>
    </source>
</evidence>
<comment type="catalytic activity">
    <reaction evidence="7">
        <text>L-ornithine + H(+) = putrescine + CO2</text>
        <dbReference type="Rhea" id="RHEA:22964"/>
        <dbReference type="ChEBI" id="CHEBI:15378"/>
        <dbReference type="ChEBI" id="CHEBI:16526"/>
        <dbReference type="ChEBI" id="CHEBI:46911"/>
        <dbReference type="ChEBI" id="CHEBI:326268"/>
        <dbReference type="EC" id="4.1.1.17"/>
    </reaction>
</comment>
<dbReference type="SUPFAM" id="SSF51419">
    <property type="entry name" value="PLP-binding barrel"/>
    <property type="match status" value="1"/>
</dbReference>
<evidence type="ECO:0000256" key="2">
    <source>
        <dbReference type="ARBA" id="ARBA00008872"/>
    </source>
</evidence>
<reference evidence="11" key="1">
    <citation type="submission" date="2021-04" db="EMBL/GenBank/DDBJ databases">
        <title>A novel Synergistetes isolate from a pyrite-forming mixed culture.</title>
        <authorList>
            <person name="Bunk B."/>
            <person name="Sproer C."/>
            <person name="Spring S."/>
            <person name="Pester M."/>
        </authorList>
    </citation>
    <scope>NUCLEOTIDE SEQUENCE [LARGE SCALE GENOMIC DNA]</scope>
    <source>
        <strain evidence="11">J.5.4.2-T.3.5.2</strain>
    </source>
</reference>
<feature type="active site" description="Proton donor" evidence="8">
    <location>
        <position position="340"/>
    </location>
</feature>
<comment type="similarity">
    <text evidence="2">Belongs to the Orn/Lys/Arg decarboxylase class-II family.</text>
</comment>
<comment type="cofactor">
    <cofactor evidence="1 8">
        <name>pyridoxal 5'-phosphate</name>
        <dbReference type="ChEBI" id="CHEBI:597326"/>
    </cofactor>
</comment>
<evidence type="ECO:0000256" key="4">
    <source>
        <dbReference type="ARBA" id="ARBA00023239"/>
    </source>
</evidence>
<dbReference type="Pfam" id="PF02784">
    <property type="entry name" value="Orn_Arg_deC_N"/>
    <property type="match status" value="1"/>
</dbReference>
<organism evidence="10 11">
    <name type="scientific">Aminithiophilus ramosus</name>
    <dbReference type="NCBI Taxonomy" id="3029084"/>
    <lineage>
        <taxon>Bacteria</taxon>
        <taxon>Thermotogati</taxon>
        <taxon>Synergistota</taxon>
        <taxon>Synergistia</taxon>
        <taxon>Synergistales</taxon>
        <taxon>Aminithiophilaceae</taxon>
        <taxon>Aminithiophilus</taxon>
    </lineage>
</organism>
<feature type="modified residue" description="N6-(pyridoxal phosphate)lysine" evidence="8">
    <location>
        <position position="63"/>
    </location>
</feature>
<comment type="pathway">
    <text evidence="5">Amine and polyamine biosynthesis; putrescine biosynthesis via L-ornithine pathway; putrescine from L-ornithine: step 1/1.</text>
</comment>
<dbReference type="RefSeq" id="WP_274374686.1">
    <property type="nucleotide sequence ID" value="NZ_CP072943.1"/>
</dbReference>
<sequence length="394" mass="44559">MEDAISYAFDLERYTTPERFEKIKAFAADKETPFVVVDIDRISEKYDELRRLLPYSKVYYAVKANPHDEILKMLIGKGCRFDIASVFELDQMLRLGARADDMSYGNTIKKARHIAYAYDRGIRLFATDSEEDVRKLAENAPGSRVFFRILTDGSGADWPLSRKFGAHPDTIYRLILLAAELGLDPYGISFHVGSQQRDIGQWDHAIATCRYLFDAAAQEGVRLRMINLGGGFPASYVAPTHDMELYCREITRFLEEDFGDHAPEILIEPGRSLVGDAGIMVSEVVLVSKKSEFNQYSWVYLDVGKFGGLIETIDESIKYPIFVDRESATTKQIILAGPTCDSMDILYEDTKYEVPGEITEGDRVYIFTTGAYTTSYCSINFNGFPPLKAHIYRG</sequence>
<dbReference type="PROSITE" id="PS00879">
    <property type="entry name" value="ODR_DC_2_2"/>
    <property type="match status" value="1"/>
</dbReference>
<dbReference type="KEGG" id="aram:KAR29_05885"/>
<dbReference type="SUPFAM" id="SSF50621">
    <property type="entry name" value="Alanine racemase C-terminal domain-like"/>
    <property type="match status" value="1"/>
</dbReference>
<evidence type="ECO:0000256" key="5">
    <source>
        <dbReference type="ARBA" id="ARBA00034115"/>
    </source>
</evidence>
<dbReference type="GO" id="GO:0005737">
    <property type="term" value="C:cytoplasm"/>
    <property type="evidence" value="ECO:0007669"/>
    <property type="project" value="TreeGrafter"/>
</dbReference>
<evidence type="ECO:0000256" key="7">
    <source>
        <dbReference type="ARBA" id="ARBA00049127"/>
    </source>
</evidence>
<evidence type="ECO:0000313" key="10">
    <source>
        <dbReference type="EMBL" id="QTX33400.1"/>
    </source>
</evidence>
<dbReference type="PROSITE" id="PS00878">
    <property type="entry name" value="ODR_DC_2_1"/>
    <property type="match status" value="1"/>
</dbReference>
<name>A0A9Q7EYD7_9BACT</name>
<dbReference type="Gene3D" id="2.40.37.10">
    <property type="entry name" value="Lyase, Ornithine Decarboxylase, Chain A, domain 1"/>
    <property type="match status" value="1"/>
</dbReference>
<dbReference type="InterPro" id="IPR022653">
    <property type="entry name" value="De-COase2_pyr-phos_BS"/>
</dbReference>
<dbReference type="InterPro" id="IPR002433">
    <property type="entry name" value="Orn_de-COase"/>
</dbReference>
<evidence type="ECO:0000259" key="9">
    <source>
        <dbReference type="Pfam" id="PF02784"/>
    </source>
</evidence>
<evidence type="ECO:0000256" key="6">
    <source>
        <dbReference type="ARBA" id="ARBA00034138"/>
    </source>
</evidence>
<proteinExistence type="inferred from homology"/>
<dbReference type="FunFam" id="2.40.37.10:FF:000004">
    <property type="entry name" value="Ornithine decarboxylase"/>
    <property type="match status" value="1"/>
</dbReference>
<dbReference type="InterPro" id="IPR000183">
    <property type="entry name" value="Orn/DAP/Arg_de-COase"/>
</dbReference>
<dbReference type="EMBL" id="CP072943">
    <property type="protein sequence ID" value="QTX33400.1"/>
    <property type="molecule type" value="Genomic_DNA"/>
</dbReference>
<dbReference type="AlphaFoldDB" id="A0A9Q7EYD7"/>
<dbReference type="InterPro" id="IPR022657">
    <property type="entry name" value="De-COase2_CS"/>
</dbReference>
<dbReference type="PANTHER" id="PTHR11482">
    <property type="entry name" value="ARGININE/DIAMINOPIMELATE/ORNITHINE DECARBOXYLASE"/>
    <property type="match status" value="1"/>
</dbReference>
<keyword evidence="3 8" id="KW-0663">Pyridoxal phosphate</keyword>
<dbReference type="GO" id="GO:0033387">
    <property type="term" value="P:putrescine biosynthetic process from arginine, via ornithine"/>
    <property type="evidence" value="ECO:0007669"/>
    <property type="project" value="TreeGrafter"/>
</dbReference>
<dbReference type="CDD" id="cd00622">
    <property type="entry name" value="PLPDE_III_ODC"/>
    <property type="match status" value="1"/>
</dbReference>
<gene>
    <name evidence="10" type="ORF">KAR29_05885</name>
</gene>
<evidence type="ECO:0000256" key="3">
    <source>
        <dbReference type="ARBA" id="ARBA00022898"/>
    </source>
</evidence>
<evidence type="ECO:0000256" key="8">
    <source>
        <dbReference type="PIRSR" id="PIRSR600183-50"/>
    </source>
</evidence>
<dbReference type="PRINTS" id="PR01179">
    <property type="entry name" value="ODADCRBXLASE"/>
</dbReference>
<feature type="domain" description="Orn/DAP/Arg decarboxylase 2 N-terminal" evidence="9">
    <location>
        <begin position="40"/>
        <end position="274"/>
    </location>
</feature>
<accession>A0A9Q7EYD7</accession>
<dbReference type="PRINTS" id="PR01182">
    <property type="entry name" value="ORNDCRBXLASE"/>
</dbReference>
<dbReference type="Gene3D" id="3.20.20.10">
    <property type="entry name" value="Alanine racemase"/>
    <property type="match status" value="1"/>
</dbReference>
<dbReference type="GO" id="GO:0004586">
    <property type="term" value="F:ornithine decarboxylase activity"/>
    <property type="evidence" value="ECO:0007669"/>
    <property type="project" value="UniProtKB-EC"/>
</dbReference>
<dbReference type="InterPro" id="IPR009006">
    <property type="entry name" value="Ala_racemase/Decarboxylase_C"/>
</dbReference>
<dbReference type="InterPro" id="IPR022644">
    <property type="entry name" value="De-COase2_N"/>
</dbReference>
<protein>
    <recommendedName>
        <fullName evidence="6">ornithine decarboxylase</fullName>
        <ecNumber evidence="6">4.1.1.17</ecNumber>
    </recommendedName>
</protein>
<dbReference type="Proteomes" id="UP000671879">
    <property type="component" value="Chromosome"/>
</dbReference>
<dbReference type="PANTHER" id="PTHR11482:SF6">
    <property type="entry name" value="ORNITHINE DECARBOXYLASE 1-RELATED"/>
    <property type="match status" value="1"/>
</dbReference>